<evidence type="ECO:0000313" key="1">
    <source>
        <dbReference type="EMBL" id="JAD93004.1"/>
    </source>
</evidence>
<dbReference type="AlphaFoldDB" id="A0A0A9DWP7"/>
<reference evidence="1" key="2">
    <citation type="journal article" date="2015" name="Data Brief">
        <title>Shoot transcriptome of the giant reed, Arundo donax.</title>
        <authorList>
            <person name="Barrero R.A."/>
            <person name="Guerrero F.D."/>
            <person name="Moolhuijzen P."/>
            <person name="Goolsby J.A."/>
            <person name="Tidwell J."/>
            <person name="Bellgard S.E."/>
            <person name="Bellgard M.I."/>
        </authorList>
    </citation>
    <scope>NUCLEOTIDE SEQUENCE</scope>
    <source>
        <tissue evidence="1">Shoot tissue taken approximately 20 cm above the soil surface</tissue>
    </source>
</reference>
<sequence>MIHEFLHINCRMQLLMESLLQDMMFYNLDWLQHLQCSIVHLQKTKKIIVQLMEP</sequence>
<proteinExistence type="predicted"/>
<dbReference type="EMBL" id="GBRH01204891">
    <property type="protein sequence ID" value="JAD93004.1"/>
    <property type="molecule type" value="Transcribed_RNA"/>
</dbReference>
<organism evidence="1">
    <name type="scientific">Arundo donax</name>
    <name type="common">Giant reed</name>
    <name type="synonym">Donax arundinaceus</name>
    <dbReference type="NCBI Taxonomy" id="35708"/>
    <lineage>
        <taxon>Eukaryota</taxon>
        <taxon>Viridiplantae</taxon>
        <taxon>Streptophyta</taxon>
        <taxon>Embryophyta</taxon>
        <taxon>Tracheophyta</taxon>
        <taxon>Spermatophyta</taxon>
        <taxon>Magnoliopsida</taxon>
        <taxon>Liliopsida</taxon>
        <taxon>Poales</taxon>
        <taxon>Poaceae</taxon>
        <taxon>PACMAD clade</taxon>
        <taxon>Arundinoideae</taxon>
        <taxon>Arundineae</taxon>
        <taxon>Arundo</taxon>
    </lineage>
</organism>
<reference evidence="1" key="1">
    <citation type="submission" date="2014-09" db="EMBL/GenBank/DDBJ databases">
        <authorList>
            <person name="Magalhaes I.L.F."/>
            <person name="Oliveira U."/>
            <person name="Santos F.R."/>
            <person name="Vidigal T.H.D.A."/>
            <person name="Brescovit A.D."/>
            <person name="Santos A.J."/>
        </authorList>
    </citation>
    <scope>NUCLEOTIDE SEQUENCE</scope>
    <source>
        <tissue evidence="1">Shoot tissue taken approximately 20 cm above the soil surface</tissue>
    </source>
</reference>
<accession>A0A0A9DWP7</accession>
<protein>
    <submittedName>
        <fullName evidence="1">Uncharacterized protein</fullName>
    </submittedName>
</protein>
<name>A0A0A9DWP7_ARUDO</name>